<accession>A0A6C0D9X1</accession>
<reference evidence="1" key="1">
    <citation type="journal article" date="2020" name="Nature">
        <title>Giant virus diversity and host interactions through global metagenomics.</title>
        <authorList>
            <person name="Schulz F."/>
            <person name="Roux S."/>
            <person name="Paez-Espino D."/>
            <person name="Jungbluth S."/>
            <person name="Walsh D.A."/>
            <person name="Denef V.J."/>
            <person name="McMahon K.D."/>
            <person name="Konstantinidis K.T."/>
            <person name="Eloe-Fadrosh E.A."/>
            <person name="Kyrpides N.C."/>
            <person name="Woyke T."/>
        </authorList>
    </citation>
    <scope>NUCLEOTIDE SEQUENCE</scope>
    <source>
        <strain evidence="1">GVMAG-M-3300023174-130</strain>
    </source>
</reference>
<organism evidence="1">
    <name type="scientific">viral metagenome</name>
    <dbReference type="NCBI Taxonomy" id="1070528"/>
    <lineage>
        <taxon>unclassified sequences</taxon>
        <taxon>metagenomes</taxon>
        <taxon>organismal metagenomes</taxon>
    </lineage>
</organism>
<dbReference type="AlphaFoldDB" id="A0A6C0D9X1"/>
<evidence type="ECO:0000313" key="1">
    <source>
        <dbReference type="EMBL" id="QHT12974.1"/>
    </source>
</evidence>
<protein>
    <submittedName>
        <fullName evidence="1">Uncharacterized protein</fullName>
    </submittedName>
</protein>
<proteinExistence type="predicted"/>
<dbReference type="EMBL" id="MN739554">
    <property type="protein sequence ID" value="QHT12974.1"/>
    <property type="molecule type" value="Genomic_DNA"/>
</dbReference>
<name>A0A6C0D9X1_9ZZZZ</name>
<sequence>MPKYFSQKYKNFIVTKFSHKFSQIKAFQSQGLKKEGIFAEKKAL</sequence>